<dbReference type="InterPro" id="IPR046746">
    <property type="entry name" value="Big_15"/>
</dbReference>
<feature type="domain" description="Pesticidal crystal protein Cry1Aa" evidence="2">
    <location>
        <begin position="21"/>
        <end position="77"/>
    </location>
</feature>
<dbReference type="InterPro" id="IPR054544">
    <property type="entry name" value="Pest_crys_Cry1Aa_dom-IV"/>
</dbReference>
<dbReference type="Pfam" id="PF18449">
    <property type="entry name" value="Endotoxin_C2"/>
    <property type="match status" value="2"/>
</dbReference>
<feature type="coiled-coil region" evidence="1">
    <location>
        <begin position="46"/>
        <end position="147"/>
    </location>
</feature>
<accession>A0A931AUC9</accession>
<dbReference type="EMBL" id="JADAKE010000003">
    <property type="protein sequence ID" value="MBF8807233.1"/>
    <property type="molecule type" value="Genomic_DNA"/>
</dbReference>
<reference evidence="4" key="1">
    <citation type="submission" date="2020-09" db="EMBL/GenBank/DDBJ databases">
        <title>Genomic insights into the novelty and pathogenicity of a unique biofilm-forming Enterococcus sp. bacteria (Enterococcus lacertideformus) identified in reptiles.</title>
        <authorList>
            <person name="Agius J.E."/>
            <person name="Phalen D.N."/>
            <person name="Rose K."/>
            <person name="Eden J.-S."/>
        </authorList>
    </citation>
    <scope>NUCLEOTIDE SEQUENCE</scope>
    <source>
        <strain evidence="4">PHRS 0518</strain>
    </source>
</reference>
<keyword evidence="1" id="KW-0175">Coiled coil</keyword>
<evidence type="ECO:0008006" key="6">
    <source>
        <dbReference type="Google" id="ProtNLM"/>
    </source>
</evidence>
<name>A0A931AUC9_9ENTE</name>
<evidence type="ECO:0000313" key="5">
    <source>
        <dbReference type="Proteomes" id="UP000637757"/>
    </source>
</evidence>
<keyword evidence="5" id="KW-1185">Reference proteome</keyword>
<feature type="domain" description="Pesticidal crystal protein Cry1Aa" evidence="2">
    <location>
        <begin position="86"/>
        <end position="142"/>
    </location>
</feature>
<evidence type="ECO:0000259" key="2">
    <source>
        <dbReference type="Pfam" id="PF18449"/>
    </source>
</evidence>
<evidence type="ECO:0000256" key="1">
    <source>
        <dbReference type="SAM" id="Coils"/>
    </source>
</evidence>
<protein>
    <recommendedName>
        <fullName evidence="6">Bacterial Ig domain-containing protein</fullName>
    </recommendedName>
</protein>
<gene>
    <name evidence="4" type="ORF">IC227_00965</name>
</gene>
<proteinExistence type="predicted"/>
<evidence type="ECO:0000313" key="4">
    <source>
        <dbReference type="EMBL" id="MBF8807233.1"/>
    </source>
</evidence>
<feature type="domain" description="Bacterial Ig" evidence="3">
    <location>
        <begin position="150"/>
        <end position="231"/>
    </location>
</feature>
<evidence type="ECO:0000259" key="3">
    <source>
        <dbReference type="Pfam" id="PF20622"/>
    </source>
</evidence>
<feature type="domain" description="Bacterial Ig" evidence="3">
    <location>
        <begin position="243"/>
        <end position="321"/>
    </location>
</feature>
<feature type="domain" description="Bacterial Ig" evidence="3">
    <location>
        <begin position="332"/>
        <end position="410"/>
    </location>
</feature>
<comment type="caution">
    <text evidence="4">The sequence shown here is derived from an EMBL/GenBank/DDBJ whole genome shotgun (WGS) entry which is preliminary data.</text>
</comment>
<dbReference type="AlphaFoldDB" id="A0A931AUC9"/>
<sequence length="411" mass="45444">MDAAISKAEQLWAQESQNQIVQEATEKVNCLFNGENLADGVNQDKINEAQAAVDKVTDEAKKQELQDKINKAQELLNKQNEQAQIVQEATEKVNGLFNGENLADGVNQDKINEAQAAVDKVADEAKKQELQDKINKAQELLDKKNEQFTITSVDPYKEGVSQFVTGTYTGKNAGYIRLIVNGEKTSLVSMKGLPEGTFKYYMSGLKATDKVSVVIYGDDYKQLAEKEVTIEKGKEPVKIITSVDPYKEGESQFVTGTYTGDDAAYIRLIVNGEKTALVSMKGLPEGTFKYYMSGLKATDKVSVVIYGNDYKQLAEKEVTIEKGKEPVKITSVDPYKEGESQFVTGIYTGDDAAYIRLIDNGEKTALVSMKGLPEGIFKYYMSGLKATDKVSVVMYSSDYKQVAEQKVTIDK</sequence>
<dbReference type="Proteomes" id="UP000637757">
    <property type="component" value="Unassembled WGS sequence"/>
</dbReference>
<dbReference type="Pfam" id="PF20622">
    <property type="entry name" value="Big_15"/>
    <property type="match status" value="3"/>
</dbReference>
<organism evidence="4 5">
    <name type="scientific">Enterococcus lacertideformus</name>
    <dbReference type="NCBI Taxonomy" id="2771493"/>
    <lineage>
        <taxon>Bacteria</taxon>
        <taxon>Bacillati</taxon>
        <taxon>Bacillota</taxon>
        <taxon>Bacilli</taxon>
        <taxon>Lactobacillales</taxon>
        <taxon>Enterococcaceae</taxon>
        <taxon>Enterococcus</taxon>
    </lineage>
</organism>